<feature type="transmembrane region" description="Helical" evidence="2">
    <location>
        <begin position="316"/>
        <end position="335"/>
    </location>
</feature>
<dbReference type="InterPro" id="IPR010364">
    <property type="entry name" value="Uncharacterised_IM_CreD"/>
</dbReference>
<keyword evidence="4" id="KW-1185">Reference proteome</keyword>
<feature type="transmembrane region" description="Helical" evidence="2">
    <location>
        <begin position="12"/>
        <end position="30"/>
    </location>
</feature>
<keyword evidence="2" id="KW-1133">Transmembrane helix</keyword>
<evidence type="ECO:0000313" key="3">
    <source>
        <dbReference type="EMBL" id="NWK53996.1"/>
    </source>
</evidence>
<name>A0A851G994_9BACT</name>
<accession>A0A851G994</accession>
<feature type="transmembrane region" description="Helical" evidence="2">
    <location>
        <begin position="264"/>
        <end position="283"/>
    </location>
</feature>
<keyword evidence="2" id="KW-0812">Transmembrane</keyword>
<feature type="compositionally biased region" description="Polar residues" evidence="1">
    <location>
        <begin position="403"/>
        <end position="425"/>
    </location>
</feature>
<dbReference type="Pfam" id="PF06123">
    <property type="entry name" value="CreD"/>
    <property type="match status" value="1"/>
</dbReference>
<protein>
    <submittedName>
        <fullName evidence="3">Inner membrane CreD family protein</fullName>
    </submittedName>
</protein>
<reference evidence="3 4" key="1">
    <citation type="submission" date="2020-07" db="EMBL/GenBank/DDBJ databases">
        <title>Roseicoccus Jingziensis gen. nov., sp. nov., isolated from coastal seawater.</title>
        <authorList>
            <person name="Feng X."/>
        </authorList>
    </citation>
    <scope>NUCLEOTIDE SEQUENCE [LARGE SCALE GENOMIC DNA]</scope>
    <source>
        <strain evidence="3 4">N1E253</strain>
    </source>
</reference>
<feature type="transmembrane region" description="Helical" evidence="2">
    <location>
        <begin position="290"/>
        <end position="310"/>
    </location>
</feature>
<keyword evidence="2" id="KW-0472">Membrane</keyword>
<dbReference type="EMBL" id="JACBAZ010000001">
    <property type="protein sequence ID" value="NWK53996.1"/>
    <property type="molecule type" value="Genomic_DNA"/>
</dbReference>
<proteinExistence type="predicted"/>
<feature type="transmembrane region" description="Helical" evidence="2">
    <location>
        <begin position="369"/>
        <end position="392"/>
    </location>
</feature>
<evidence type="ECO:0000313" key="4">
    <source>
        <dbReference type="Proteomes" id="UP000557872"/>
    </source>
</evidence>
<evidence type="ECO:0000256" key="2">
    <source>
        <dbReference type="SAM" id="Phobius"/>
    </source>
</evidence>
<evidence type="ECO:0000256" key="1">
    <source>
        <dbReference type="SAM" id="MobiDB-lite"/>
    </source>
</evidence>
<feature type="region of interest" description="Disordered" evidence="1">
    <location>
        <begin position="401"/>
        <end position="425"/>
    </location>
</feature>
<feature type="transmembrane region" description="Helical" evidence="2">
    <location>
        <begin position="342"/>
        <end position="363"/>
    </location>
</feature>
<organism evidence="3 4">
    <name type="scientific">Oceaniferula marina</name>
    <dbReference type="NCBI Taxonomy" id="2748318"/>
    <lineage>
        <taxon>Bacteria</taxon>
        <taxon>Pseudomonadati</taxon>
        <taxon>Verrucomicrobiota</taxon>
        <taxon>Verrucomicrobiia</taxon>
        <taxon>Verrucomicrobiales</taxon>
        <taxon>Verrucomicrobiaceae</taxon>
        <taxon>Oceaniferula</taxon>
    </lineage>
</organism>
<dbReference type="Proteomes" id="UP000557872">
    <property type="component" value="Unassembled WGS sequence"/>
</dbReference>
<gene>
    <name evidence="3" type="ORF">HW115_00110</name>
</gene>
<comment type="caution">
    <text evidence="3">The sequence shown here is derived from an EMBL/GenBank/DDBJ whole genome shotgun (WGS) entry which is preliminary data.</text>
</comment>
<dbReference type="RefSeq" id="WP_178930546.1">
    <property type="nucleotide sequence ID" value="NZ_JACBAZ010000001.1"/>
</dbReference>
<dbReference type="AlphaFoldDB" id="A0A851G994"/>
<sequence length="425" mass="47322">MTTNSKRLSIANLVCIGAIAAAVSLAWIILGGTLSKRNNSANRHSRTSVNQVWGPAQNQEHLKLWYSTEDNVHHRIASQPDASEIDVQLNYEPKKKGLSWNRTYRVHFRANYTIHNASNTKRRYEFTFPLPSLDSSYHDFTLKLDDQDFSDTAPQNGGIHHSLNLLAGESRVISIAYACRGTDQWKYLFHDVERIHQFKLAMLTNFADIDFQDDASSPTDRHYDHDKSTWNLVWDYPDVINPKDIGMDMPAAKNPGAVAAKISFYAPLSLLCFFAVLILFGLLRGHNLHPVNYLFLSAGFFAFHLLFAYLTDLIHMHLAFAIASAVSLTLIGGYLRAASGKTLMGVALIAQFFYLTLFSYSFLFKGGTGLSITLGSIATLALLMAATAKINWSEVFEHMTKPGQGTSPTPPSNSHLTQQAESSPT</sequence>